<dbReference type="InterPro" id="IPR011990">
    <property type="entry name" value="TPR-like_helical_dom_sf"/>
</dbReference>
<dbReference type="Proteomes" id="UP000199305">
    <property type="component" value="Unassembled WGS sequence"/>
</dbReference>
<gene>
    <name evidence="8" type="ORF">SAMN05216212_2056</name>
</gene>
<proteinExistence type="predicted"/>
<evidence type="ECO:0000259" key="7">
    <source>
        <dbReference type="Pfam" id="PF23914"/>
    </source>
</evidence>
<dbReference type="PANTHER" id="PTHR47870:SF4">
    <property type="entry name" value="CYTOCHROME C-TYPE BIOGENESIS PROTEIN CYCH"/>
    <property type="match status" value="1"/>
</dbReference>
<keyword evidence="5" id="KW-0472">Membrane</keyword>
<reference evidence="9" key="1">
    <citation type="submission" date="2016-10" db="EMBL/GenBank/DDBJ databases">
        <authorList>
            <person name="Varghese N."/>
            <person name="Submissions S."/>
        </authorList>
    </citation>
    <scope>NUCLEOTIDE SEQUENCE [LARGE SCALE GENOMIC DNA]</scope>
    <source>
        <strain evidence="9">CGMCC 1.10658</strain>
    </source>
</reference>
<dbReference type="NCBIfam" id="TIGR03142">
    <property type="entry name" value="cytochro_ccmI"/>
    <property type="match status" value="1"/>
</dbReference>
<accession>A0A1G9AKL1</accession>
<keyword evidence="9" id="KW-1185">Reference proteome</keyword>
<dbReference type="Pfam" id="PF23914">
    <property type="entry name" value="TPR_CcmH_CycH"/>
    <property type="match status" value="1"/>
</dbReference>
<dbReference type="InterPro" id="IPR017560">
    <property type="entry name" value="Cyt_c_biogenesis_CcmI"/>
</dbReference>
<feature type="domain" description="Cytochrome c-type biogenesis protein H Ig-like" evidence="6">
    <location>
        <begin position="311"/>
        <end position="416"/>
    </location>
</feature>
<dbReference type="STRING" id="658219.SAMN05216212_2056"/>
<protein>
    <submittedName>
        <fullName evidence="8">Cytochrome c-type biogenesis protein CcmH</fullName>
    </submittedName>
</protein>
<keyword evidence="3" id="KW-0201">Cytochrome c-type biogenesis</keyword>
<feature type="transmembrane region" description="Helical" evidence="5">
    <location>
        <begin position="6"/>
        <end position="24"/>
    </location>
</feature>
<dbReference type="EMBL" id="FNFH01000003">
    <property type="protein sequence ID" value="SDK27828.1"/>
    <property type="molecule type" value="Genomic_DNA"/>
</dbReference>
<dbReference type="AlphaFoldDB" id="A0A1G9AKL1"/>
<evidence type="ECO:0000256" key="2">
    <source>
        <dbReference type="ARBA" id="ARBA00022737"/>
    </source>
</evidence>
<feature type="transmembrane region" description="Helical" evidence="5">
    <location>
        <begin position="97"/>
        <end position="115"/>
    </location>
</feature>
<evidence type="ECO:0000256" key="5">
    <source>
        <dbReference type="SAM" id="Phobius"/>
    </source>
</evidence>
<organism evidence="8 9">
    <name type="scientific">Microbulbifer yueqingensis</name>
    <dbReference type="NCBI Taxonomy" id="658219"/>
    <lineage>
        <taxon>Bacteria</taxon>
        <taxon>Pseudomonadati</taxon>
        <taxon>Pseudomonadota</taxon>
        <taxon>Gammaproteobacteria</taxon>
        <taxon>Cellvibrionales</taxon>
        <taxon>Microbulbiferaceae</taxon>
        <taxon>Microbulbifer</taxon>
    </lineage>
</organism>
<evidence type="ECO:0000259" key="6">
    <source>
        <dbReference type="Pfam" id="PF23892"/>
    </source>
</evidence>
<dbReference type="PANTHER" id="PTHR47870">
    <property type="entry name" value="CYTOCHROME C-TYPE BIOGENESIS PROTEIN CCMH"/>
    <property type="match status" value="1"/>
</dbReference>
<dbReference type="Pfam" id="PF23892">
    <property type="entry name" value="Ig_CycH"/>
    <property type="match status" value="1"/>
</dbReference>
<dbReference type="OrthoDB" id="9776053at2"/>
<evidence type="ECO:0000256" key="1">
    <source>
        <dbReference type="ARBA" id="ARBA00004196"/>
    </source>
</evidence>
<keyword evidence="5" id="KW-1133">Transmembrane helix</keyword>
<comment type="subcellular location">
    <subcellularLocation>
        <location evidence="1">Cell envelope</location>
    </subcellularLocation>
</comment>
<name>A0A1G9AKL1_9GAMM</name>
<evidence type="ECO:0000313" key="8">
    <source>
        <dbReference type="EMBL" id="SDK27828.1"/>
    </source>
</evidence>
<dbReference type="GO" id="GO:0005886">
    <property type="term" value="C:plasma membrane"/>
    <property type="evidence" value="ECO:0007669"/>
    <property type="project" value="TreeGrafter"/>
</dbReference>
<feature type="domain" description="Cytochrome c-type biogenesis protein H TPR" evidence="7">
    <location>
        <begin position="148"/>
        <end position="265"/>
    </location>
</feature>
<sequence length="419" mass="44768">MIELWLGLAALVLLVVFLLLWPALRGAGAQRKMNAGVEEKRAALAALYREQRSELEAARASGAMDDAQFTQLEAEMARNLLQAEQSVNGESRQGGRGLLLALAVVLPVVALAIYFQSGHVGELELYRDIVASQQGKSNRATEARITSQLLERTRANPEDLTTRYVLAQRLMVGGDLDGAVESYRYIVEREPQAAGVKAELAQALFFQQGSRVTDEVRRLVGEVLEAQPDNGTALGLAGIAAFEEENFRVARALWQRALNQLAPGSAAAEALAAGVARAEKALVERGETLESATVANTPVSSEDPASSEPAIRVSVSLADGVEAADDTPVFIYARGAESPMPLAIVRLSAGDLPAEVVLDESRAMMPGRSLASVQAVQLVARLAVNGDARPAPGDWQGSIESLPESDWSRPVAITIDRQL</sequence>
<dbReference type="SUPFAM" id="SSF48452">
    <property type="entry name" value="TPR-like"/>
    <property type="match status" value="1"/>
</dbReference>
<keyword evidence="5" id="KW-0812">Transmembrane</keyword>
<evidence type="ECO:0000313" key="9">
    <source>
        <dbReference type="Proteomes" id="UP000199305"/>
    </source>
</evidence>
<dbReference type="InterPro" id="IPR056413">
    <property type="entry name" value="TPR_CcmH_CycH"/>
</dbReference>
<dbReference type="GO" id="GO:0017004">
    <property type="term" value="P:cytochrome complex assembly"/>
    <property type="evidence" value="ECO:0007669"/>
    <property type="project" value="UniProtKB-KW"/>
</dbReference>
<keyword evidence="2" id="KW-0677">Repeat</keyword>
<dbReference type="InterPro" id="IPR051263">
    <property type="entry name" value="C-type_cytochrome_biogenesis"/>
</dbReference>
<dbReference type="GO" id="GO:0030313">
    <property type="term" value="C:cell envelope"/>
    <property type="evidence" value="ECO:0007669"/>
    <property type="project" value="UniProtKB-SubCell"/>
</dbReference>
<dbReference type="RefSeq" id="WP_091512976.1">
    <property type="nucleotide sequence ID" value="NZ_FNFH01000003.1"/>
</dbReference>
<dbReference type="Gene3D" id="1.25.40.10">
    <property type="entry name" value="Tetratricopeptide repeat domain"/>
    <property type="match status" value="1"/>
</dbReference>
<keyword evidence="4" id="KW-0802">TPR repeat</keyword>
<dbReference type="InterPro" id="IPR056412">
    <property type="entry name" value="Ig_CycH"/>
</dbReference>
<evidence type="ECO:0000256" key="3">
    <source>
        <dbReference type="ARBA" id="ARBA00022748"/>
    </source>
</evidence>
<evidence type="ECO:0000256" key="4">
    <source>
        <dbReference type="ARBA" id="ARBA00022803"/>
    </source>
</evidence>